<organism evidence="3 4">
    <name type="scientific">Herpetosiphon geysericola</name>
    <dbReference type="NCBI Taxonomy" id="70996"/>
    <lineage>
        <taxon>Bacteria</taxon>
        <taxon>Bacillati</taxon>
        <taxon>Chloroflexota</taxon>
        <taxon>Chloroflexia</taxon>
        <taxon>Herpetosiphonales</taxon>
        <taxon>Herpetosiphonaceae</taxon>
        <taxon>Herpetosiphon</taxon>
    </lineage>
</organism>
<evidence type="ECO:0000256" key="2">
    <source>
        <dbReference type="SAM" id="MobiDB-lite"/>
    </source>
</evidence>
<reference evidence="3 4" key="1">
    <citation type="submission" date="2015-07" db="EMBL/GenBank/DDBJ databases">
        <title>Whole genome sequence of Herpetosiphon geysericola DSM 7119.</title>
        <authorList>
            <person name="Hemp J."/>
            <person name="Ward L.M."/>
            <person name="Pace L.A."/>
            <person name="Fischer W.W."/>
        </authorList>
    </citation>
    <scope>NUCLEOTIDE SEQUENCE [LARGE SCALE GENOMIC DNA]</scope>
    <source>
        <strain evidence="3 4">DSM 7119</strain>
    </source>
</reference>
<dbReference type="Pfam" id="PF13517">
    <property type="entry name" value="FG-GAP_3"/>
    <property type="match status" value="3"/>
</dbReference>
<dbReference type="PANTHER" id="PTHR46580">
    <property type="entry name" value="SENSOR KINASE-RELATED"/>
    <property type="match status" value="1"/>
</dbReference>
<name>A0A0P6Z055_9CHLR</name>
<keyword evidence="4" id="KW-1185">Reference proteome</keyword>
<dbReference type="STRING" id="70996.SE18_08095"/>
<dbReference type="InterPro" id="IPR028994">
    <property type="entry name" value="Integrin_alpha_N"/>
</dbReference>
<dbReference type="RefSeq" id="WP_054533929.1">
    <property type="nucleotide sequence ID" value="NZ_LGKP01000013.1"/>
</dbReference>
<dbReference type="PANTHER" id="PTHR46580:SF2">
    <property type="entry name" value="MAM DOMAIN-CONTAINING PROTEIN"/>
    <property type="match status" value="1"/>
</dbReference>
<sequence length="559" mass="59320">MTTSFFRRGLLASVGTLLVGSVLIVNANSQGLTVPNLPNLIDFQPVVTYAAPSRPCELGRGDFNGDGFVDLATTNQLVGEVQIFINDGAGGFPTRASYEIAAPCGIDVGRLNNDQHLDIVVTNQNSNRLVVMLGNGDGTFVLGQSFATGSRPTDVILADFNQDTRLDVVVTNINSQSLSVLLGNGNGTFANQVVYSVQASPTLEAVGDLTGDGYPEVVVANAGSDSISVLRNNANGNFAAAVHYPVGQIPHSAGIGDIDADGDNDILAVNRWEQSMTRLINNGTGSFSPLTPTIFLQGPGDIEISDLDGDGVLDILATNTITDVDPGTVSIYFGLGNANFSSPQIVTVGVHPTSLIYADLNNDGLIDLATSNFYGDSISILLRRVPLATATPTSTSTSMPTETPTTTATPTEIPTITPTVQPSVTPGVGNSLTFLPLVTNQRQIFPMVINPIAQALIPIAQQGQIYYTTTLTINGPLPATGRFYLSARSDAVAEVRVDDRMTVWANNQILYENTLTTPQIVEVSRSELQTWLDQPLTITFRDVAGSVYGNSEVWLIWQP</sequence>
<dbReference type="OrthoDB" id="106462at2"/>
<evidence type="ECO:0000313" key="4">
    <source>
        <dbReference type="Proteomes" id="UP000050277"/>
    </source>
</evidence>
<evidence type="ECO:0000313" key="3">
    <source>
        <dbReference type="EMBL" id="KPL90160.1"/>
    </source>
</evidence>
<evidence type="ECO:0000256" key="1">
    <source>
        <dbReference type="ARBA" id="ARBA00022729"/>
    </source>
</evidence>
<dbReference type="EMBL" id="LGKP01000013">
    <property type="protein sequence ID" value="KPL90160.1"/>
    <property type="molecule type" value="Genomic_DNA"/>
</dbReference>
<dbReference type="SUPFAM" id="SSF69318">
    <property type="entry name" value="Integrin alpha N-terminal domain"/>
    <property type="match status" value="1"/>
</dbReference>
<proteinExistence type="predicted"/>
<dbReference type="PATRIC" id="fig|70996.4.peg.851"/>
<dbReference type="Gene3D" id="2.130.10.130">
    <property type="entry name" value="Integrin alpha, N-terminal"/>
    <property type="match status" value="1"/>
</dbReference>
<feature type="region of interest" description="Disordered" evidence="2">
    <location>
        <begin position="391"/>
        <end position="422"/>
    </location>
</feature>
<dbReference type="Gene3D" id="2.30.30.100">
    <property type="match status" value="3"/>
</dbReference>
<dbReference type="Proteomes" id="UP000050277">
    <property type="component" value="Unassembled WGS sequence"/>
</dbReference>
<feature type="compositionally biased region" description="Low complexity" evidence="2">
    <location>
        <begin position="391"/>
        <end position="419"/>
    </location>
</feature>
<comment type="caution">
    <text evidence="3">The sequence shown here is derived from an EMBL/GenBank/DDBJ whole genome shotgun (WGS) entry which is preliminary data.</text>
</comment>
<gene>
    <name evidence="3" type="ORF">SE18_08095</name>
</gene>
<dbReference type="InterPro" id="IPR013517">
    <property type="entry name" value="FG-GAP"/>
</dbReference>
<protein>
    <recommendedName>
        <fullName evidence="5">PA14 domain-containing protein</fullName>
    </recommendedName>
</protein>
<keyword evidence="1" id="KW-0732">Signal</keyword>
<dbReference type="AlphaFoldDB" id="A0A0P6Z055"/>
<evidence type="ECO:0008006" key="5">
    <source>
        <dbReference type="Google" id="ProtNLM"/>
    </source>
</evidence>
<accession>A0A0P6Z055</accession>